<dbReference type="PANTHER" id="PTHR36509:SF2">
    <property type="entry name" value="BLL3101 PROTEIN"/>
    <property type="match status" value="1"/>
</dbReference>
<name>A0A9W9EIS7_9EURO</name>
<accession>A0A9W9EIS7</accession>
<proteinExistence type="predicted"/>
<dbReference type="RefSeq" id="XP_056469002.1">
    <property type="nucleotide sequence ID" value="XM_056624014.1"/>
</dbReference>
<dbReference type="InterPro" id="IPR010621">
    <property type="entry name" value="DUF1214"/>
</dbReference>
<dbReference type="AlphaFoldDB" id="A0A9W9EIS7"/>
<dbReference type="GeneID" id="81362993"/>
<dbReference type="OrthoDB" id="2018906at2759"/>
<reference evidence="3" key="2">
    <citation type="journal article" date="2023" name="IMA Fungus">
        <title>Comparative genomic study of the Penicillium genus elucidates a diverse pangenome and 15 lateral gene transfer events.</title>
        <authorList>
            <person name="Petersen C."/>
            <person name="Sorensen T."/>
            <person name="Nielsen M.R."/>
            <person name="Sondergaard T.E."/>
            <person name="Sorensen J.L."/>
            <person name="Fitzpatrick D.A."/>
            <person name="Frisvad J.C."/>
            <person name="Nielsen K.L."/>
        </authorList>
    </citation>
    <scope>NUCLEOTIDE SEQUENCE</scope>
    <source>
        <strain evidence="3">IBT 30761</strain>
    </source>
</reference>
<evidence type="ECO:0000259" key="2">
    <source>
        <dbReference type="Pfam" id="PF06863"/>
    </source>
</evidence>
<organism evidence="3 4">
    <name type="scientific">Penicillium argentinense</name>
    <dbReference type="NCBI Taxonomy" id="1131581"/>
    <lineage>
        <taxon>Eukaryota</taxon>
        <taxon>Fungi</taxon>
        <taxon>Dikarya</taxon>
        <taxon>Ascomycota</taxon>
        <taxon>Pezizomycotina</taxon>
        <taxon>Eurotiomycetes</taxon>
        <taxon>Eurotiomycetidae</taxon>
        <taxon>Eurotiales</taxon>
        <taxon>Aspergillaceae</taxon>
        <taxon>Penicillium</taxon>
    </lineage>
</organism>
<keyword evidence="4" id="KW-1185">Reference proteome</keyword>
<protein>
    <submittedName>
        <fullName evidence="3">DUF1254-domain-containing protein</fullName>
    </submittedName>
</protein>
<dbReference type="InterPro" id="IPR010679">
    <property type="entry name" value="DUF1254"/>
</dbReference>
<evidence type="ECO:0000259" key="1">
    <source>
        <dbReference type="Pfam" id="PF06742"/>
    </source>
</evidence>
<comment type="caution">
    <text evidence="3">The sequence shown here is derived from an EMBL/GenBank/DDBJ whole genome shotgun (WGS) entry which is preliminary data.</text>
</comment>
<dbReference type="EMBL" id="JAPQKI010000011">
    <property type="protein sequence ID" value="KAJ5082480.1"/>
    <property type="molecule type" value="Genomic_DNA"/>
</dbReference>
<feature type="domain" description="DUF1214" evidence="1">
    <location>
        <begin position="335"/>
        <end position="461"/>
    </location>
</feature>
<dbReference type="Pfam" id="PF06863">
    <property type="entry name" value="DUF1254"/>
    <property type="match status" value="1"/>
</dbReference>
<dbReference type="InterPro" id="IPR037050">
    <property type="entry name" value="DUF1254_sf"/>
</dbReference>
<sequence>MKASSICVAFGVAASASSLRLSPRIDEATEFTLTFAVPTIETANGTNRFMHKRQLATSDFQDVVRPNVDTLYSMSILDLTHHDLLVDVPVVNDRYWVFPFYDAYANNYVNLGSVHNSTAGKYLVRYTTDSKPGVELCTELVKQKKISSGECHGAEGIVTAPTPYGILLPRYAVKGTNGDLEKIHAFQDKSNIRRIPKHSRSRHEGHRQAPLTIPLLNSSISSDPATKIMQLTARITPNNPPRNISDLNRVNRMLERAGINFHEGTYEPPTGQNLTRAYAASLANMAKAAKQPANLVSLGHEWVQTSSQAQGDYGENYLMRQFIAYRGYLALTASEALYPSYSSDKGGRTMHLGPKEAYLFRFPSKPELAEFGFWSLTAYNAKQFLVENPLNRYALSDRSNLTYPDGERVYGGQQGEQKDGSFEILLQPADVEPPKNWTSNWLPAPRGGGDFSLTLRFYAPSEGLRGGEWAYPVVQKTAAMVG</sequence>
<dbReference type="Proteomes" id="UP001149074">
    <property type="component" value="Unassembled WGS sequence"/>
</dbReference>
<feature type="domain" description="DUF1254" evidence="2">
    <location>
        <begin position="47"/>
        <end position="193"/>
    </location>
</feature>
<dbReference type="PANTHER" id="PTHR36509">
    <property type="entry name" value="BLL3101 PROTEIN"/>
    <property type="match status" value="1"/>
</dbReference>
<dbReference type="Pfam" id="PF06742">
    <property type="entry name" value="DUF1214"/>
    <property type="match status" value="1"/>
</dbReference>
<dbReference type="InterPro" id="IPR037049">
    <property type="entry name" value="DUF1214_C_sf"/>
</dbReference>
<dbReference type="Gene3D" id="2.60.120.600">
    <property type="entry name" value="Domain of unknown function DUF1214, C-terminal domain"/>
    <property type="match status" value="1"/>
</dbReference>
<gene>
    <name evidence="3" type="ORF">N7532_011523</name>
</gene>
<evidence type="ECO:0000313" key="4">
    <source>
        <dbReference type="Proteomes" id="UP001149074"/>
    </source>
</evidence>
<reference evidence="3" key="1">
    <citation type="submission" date="2022-11" db="EMBL/GenBank/DDBJ databases">
        <authorList>
            <person name="Petersen C."/>
        </authorList>
    </citation>
    <scope>NUCLEOTIDE SEQUENCE</scope>
    <source>
        <strain evidence="3">IBT 30761</strain>
    </source>
</reference>
<dbReference type="Gene3D" id="2.60.40.1610">
    <property type="entry name" value="Domain of unknown function DUF1254"/>
    <property type="match status" value="1"/>
</dbReference>
<dbReference type="SUPFAM" id="SSF160935">
    <property type="entry name" value="VPA0735-like"/>
    <property type="match status" value="1"/>
</dbReference>
<evidence type="ECO:0000313" key="3">
    <source>
        <dbReference type="EMBL" id="KAJ5082480.1"/>
    </source>
</evidence>